<evidence type="ECO:0000313" key="3">
    <source>
        <dbReference type="WBParaSite" id="TCLT_0000694301-mRNA-1"/>
    </source>
</evidence>
<dbReference type="OrthoDB" id="5796584at2759"/>
<sequence>MVSNITASDGKYAAGKFEDVFGFPSYCADDIMFRPKGEEIITGRLCCCNIDWCNVNHPNESMSDYEKIKLLDSGTMEDYRTLQEIAEKYDIY</sequence>
<dbReference type="AlphaFoldDB" id="A0A0N5D248"/>
<proteinExistence type="predicted"/>
<gene>
    <name evidence="1" type="ORF">TCLT_LOCUS6932</name>
</gene>
<reference evidence="3" key="1">
    <citation type="submission" date="2017-02" db="UniProtKB">
        <authorList>
            <consortium name="WormBaseParasite"/>
        </authorList>
    </citation>
    <scope>IDENTIFICATION</scope>
</reference>
<reference evidence="1 2" key="2">
    <citation type="submission" date="2018-11" db="EMBL/GenBank/DDBJ databases">
        <authorList>
            <consortium name="Pathogen Informatics"/>
        </authorList>
    </citation>
    <scope>NUCLEOTIDE SEQUENCE [LARGE SCALE GENOMIC DNA]</scope>
</reference>
<keyword evidence="2" id="KW-1185">Reference proteome</keyword>
<organism evidence="3">
    <name type="scientific">Thelazia callipaeda</name>
    <name type="common">Oriental eyeworm</name>
    <name type="synonym">Parasitic nematode</name>
    <dbReference type="NCBI Taxonomy" id="103827"/>
    <lineage>
        <taxon>Eukaryota</taxon>
        <taxon>Metazoa</taxon>
        <taxon>Ecdysozoa</taxon>
        <taxon>Nematoda</taxon>
        <taxon>Chromadorea</taxon>
        <taxon>Rhabditida</taxon>
        <taxon>Spirurina</taxon>
        <taxon>Spiruromorpha</taxon>
        <taxon>Thelazioidea</taxon>
        <taxon>Thelaziidae</taxon>
        <taxon>Thelazia</taxon>
    </lineage>
</organism>
<evidence type="ECO:0000313" key="1">
    <source>
        <dbReference type="EMBL" id="VDN04338.1"/>
    </source>
</evidence>
<dbReference type="WBParaSite" id="TCLT_0000694301-mRNA-1">
    <property type="protein sequence ID" value="TCLT_0000694301-mRNA-1"/>
    <property type="gene ID" value="TCLT_0000694301"/>
</dbReference>
<accession>A0A0N5D248</accession>
<dbReference type="Proteomes" id="UP000276776">
    <property type="component" value="Unassembled WGS sequence"/>
</dbReference>
<dbReference type="EMBL" id="UYYF01004459">
    <property type="protein sequence ID" value="VDN04338.1"/>
    <property type="molecule type" value="Genomic_DNA"/>
</dbReference>
<evidence type="ECO:0000313" key="2">
    <source>
        <dbReference type="Proteomes" id="UP000276776"/>
    </source>
</evidence>
<name>A0A0N5D248_THECL</name>
<protein>
    <submittedName>
        <fullName evidence="3">CN hydrolase domain-containing protein</fullName>
    </submittedName>
</protein>